<feature type="domain" description="Chitin-binding type-2" evidence="8">
    <location>
        <begin position="469"/>
        <end position="528"/>
    </location>
</feature>
<feature type="domain" description="Chitin-binding type-2" evidence="8">
    <location>
        <begin position="335"/>
        <end position="389"/>
    </location>
</feature>
<sequence>MGGATMTILLALLVIGTVSSRTLDNWNIETSCPLTARPTYQPHPLNCNFYLFCTGNSLTPFLQRCPRGQVFDRNLGYCSDSSEAKCIEYPISFRANPIQIMDVKPNDLPCTQSDYIRYVAHPANCSRFFECSMAQVTEMECPSGLHFLPHLESCGTSPLTCGVSLNSHNNRIKRECQKIAPPKCPTINMGYGLRLPHQNCDSFYQCMHGVPVMMRCPPGLHFNSFSQECDFPGRLECNRCPSIDGVGEAENEEQLILCPKHYGFQGNIRHPKHCDRFYSCSSGYPVQRKCPLGLLFNPVMQKCDWPTSVKCPNNNLDGVQGPGVIDGGINQCHTYENCKHGSLLPDSSDCSSFYQCVWGQPVHMKCPDDLYFNPKLQVCDWPWNVECEDDSSSSSSDSSSSSSSEGDDSDENEGDTKNPDPDFGLEELSSETGEEDQEEGHPAGVPAKPKKIMKPAKCPLVERSHECEMPKCPPYNYGYVVQFFNPFNCSEFFKCNWGEAVKFSCSSGLYYNRRLQVCDYPETAECLPCDDKESVSSKNHPVNAHRKGSLQKYRAACKSELTSLPDPDACGSYYKCQDGELTKKACPKGLHFNPVLKVCDFPRNALCRAYRESQSSSCPEIDSNACSLGREGIFVNPKDCSSYYKCEKGTLSLKVCPEGLEFNAIMKMCDQPQNARCKQCVEGREKRAECSSSLYGQSAVLPDPNNCNAYYRCEWGAMVPYKCPDGLHFNSILEVCDLPERSRCKK</sequence>
<feature type="compositionally biased region" description="Low complexity" evidence="6">
    <location>
        <begin position="392"/>
        <end position="404"/>
    </location>
</feature>
<evidence type="ECO:0000256" key="1">
    <source>
        <dbReference type="ARBA" id="ARBA00022669"/>
    </source>
</evidence>
<dbReference type="OrthoDB" id="9987187at2759"/>
<feature type="region of interest" description="Disordered" evidence="6">
    <location>
        <begin position="390"/>
        <end position="450"/>
    </location>
</feature>
<evidence type="ECO:0000313" key="9">
    <source>
        <dbReference type="EMBL" id="KAG8229164.1"/>
    </source>
</evidence>
<evidence type="ECO:0000259" key="8">
    <source>
        <dbReference type="PROSITE" id="PS50940"/>
    </source>
</evidence>
<gene>
    <name evidence="9" type="ORF">J437_LFUL009234</name>
</gene>
<feature type="domain" description="Chitin-binding type-2" evidence="8">
    <location>
        <begin position="255"/>
        <end position="313"/>
    </location>
</feature>
<dbReference type="Gene3D" id="2.170.140.10">
    <property type="entry name" value="Chitin binding domain"/>
    <property type="match status" value="9"/>
</dbReference>
<dbReference type="GO" id="GO:0005576">
    <property type="term" value="C:extracellular region"/>
    <property type="evidence" value="ECO:0007669"/>
    <property type="project" value="InterPro"/>
</dbReference>
<dbReference type="AlphaFoldDB" id="A0A8K0K682"/>
<evidence type="ECO:0000256" key="4">
    <source>
        <dbReference type="ARBA" id="ARBA00023157"/>
    </source>
</evidence>
<dbReference type="SUPFAM" id="SSF57625">
    <property type="entry name" value="Invertebrate chitin-binding proteins"/>
    <property type="match status" value="9"/>
</dbReference>
<feature type="domain" description="Chitin-binding type-2" evidence="8">
    <location>
        <begin position="181"/>
        <end position="239"/>
    </location>
</feature>
<dbReference type="InterPro" id="IPR051940">
    <property type="entry name" value="Chitin_bind-dev_reg"/>
</dbReference>
<feature type="domain" description="Chitin-binding type-2" evidence="8">
    <location>
        <begin position="107"/>
        <end position="163"/>
    </location>
</feature>
<keyword evidence="4" id="KW-1015">Disulfide bond</keyword>
<feature type="signal peptide" evidence="7">
    <location>
        <begin position="1"/>
        <end position="20"/>
    </location>
</feature>
<dbReference type="InterPro" id="IPR036508">
    <property type="entry name" value="Chitin-bd_dom_sf"/>
</dbReference>
<keyword evidence="3" id="KW-0677">Repeat</keyword>
<feature type="domain" description="Chitin-binding type-2" evidence="8">
    <location>
        <begin position="623"/>
        <end position="679"/>
    </location>
</feature>
<dbReference type="PANTHER" id="PTHR23301:SF0">
    <property type="entry name" value="CHITIN-BINDING TYPE-2 DOMAIN-CONTAINING PROTEIN-RELATED"/>
    <property type="match status" value="1"/>
</dbReference>
<dbReference type="EMBL" id="KZ308413">
    <property type="protein sequence ID" value="KAG8229164.1"/>
    <property type="molecule type" value="Genomic_DNA"/>
</dbReference>
<dbReference type="PROSITE" id="PS50940">
    <property type="entry name" value="CHIT_BIND_II"/>
    <property type="match status" value="9"/>
</dbReference>
<comment type="caution">
    <text evidence="9">The sequence shown here is derived from an EMBL/GenBank/DDBJ whole genome shotgun (WGS) entry which is preliminary data.</text>
</comment>
<reference evidence="9" key="2">
    <citation type="submission" date="2017-10" db="EMBL/GenBank/DDBJ databases">
        <title>Ladona fulva Genome sequencing and assembly.</title>
        <authorList>
            <person name="Murali S."/>
            <person name="Richards S."/>
            <person name="Bandaranaike D."/>
            <person name="Bellair M."/>
            <person name="Blankenburg K."/>
            <person name="Chao H."/>
            <person name="Dinh H."/>
            <person name="Doddapaneni H."/>
            <person name="Dugan-Rocha S."/>
            <person name="Elkadiri S."/>
            <person name="Gnanaolivu R."/>
            <person name="Hernandez B."/>
            <person name="Skinner E."/>
            <person name="Javaid M."/>
            <person name="Lee S."/>
            <person name="Li M."/>
            <person name="Ming W."/>
            <person name="Munidasa M."/>
            <person name="Muniz J."/>
            <person name="Nguyen L."/>
            <person name="Hughes D."/>
            <person name="Osuji N."/>
            <person name="Pu L.-L."/>
            <person name="Puazo M."/>
            <person name="Qu C."/>
            <person name="Quiroz J."/>
            <person name="Raj R."/>
            <person name="Weissenberger G."/>
            <person name="Xin Y."/>
            <person name="Zou X."/>
            <person name="Han Y."/>
            <person name="Worley K."/>
            <person name="Muzny D."/>
            <person name="Gibbs R."/>
        </authorList>
    </citation>
    <scope>NUCLEOTIDE SEQUENCE</scope>
    <source>
        <strain evidence="9">Sampled in the wild</strain>
    </source>
</reference>
<proteinExistence type="predicted"/>
<dbReference type="Pfam" id="PF01607">
    <property type="entry name" value="CBM_14"/>
    <property type="match status" value="9"/>
</dbReference>
<dbReference type="SMART" id="SM00494">
    <property type="entry name" value="ChtBD2"/>
    <property type="match status" value="9"/>
</dbReference>
<reference evidence="9" key="1">
    <citation type="submission" date="2013-04" db="EMBL/GenBank/DDBJ databases">
        <authorList>
            <person name="Qu J."/>
            <person name="Murali S.C."/>
            <person name="Bandaranaike D."/>
            <person name="Bellair M."/>
            <person name="Blankenburg K."/>
            <person name="Chao H."/>
            <person name="Dinh H."/>
            <person name="Doddapaneni H."/>
            <person name="Downs B."/>
            <person name="Dugan-Rocha S."/>
            <person name="Elkadiri S."/>
            <person name="Gnanaolivu R.D."/>
            <person name="Hernandez B."/>
            <person name="Javaid M."/>
            <person name="Jayaseelan J.C."/>
            <person name="Lee S."/>
            <person name="Li M."/>
            <person name="Ming W."/>
            <person name="Munidasa M."/>
            <person name="Muniz J."/>
            <person name="Nguyen L."/>
            <person name="Ongeri F."/>
            <person name="Osuji N."/>
            <person name="Pu L.-L."/>
            <person name="Puazo M."/>
            <person name="Qu C."/>
            <person name="Quiroz J."/>
            <person name="Raj R."/>
            <person name="Weissenberger G."/>
            <person name="Xin Y."/>
            <person name="Zou X."/>
            <person name="Han Y."/>
            <person name="Richards S."/>
            <person name="Worley K."/>
            <person name="Muzny D."/>
            <person name="Gibbs R."/>
        </authorList>
    </citation>
    <scope>NUCLEOTIDE SEQUENCE</scope>
    <source>
        <strain evidence="9">Sampled in the wild</strain>
    </source>
</reference>
<keyword evidence="2 7" id="KW-0732">Signal</keyword>
<evidence type="ECO:0000256" key="5">
    <source>
        <dbReference type="ARBA" id="ARBA00023180"/>
    </source>
</evidence>
<dbReference type="InterPro" id="IPR002557">
    <property type="entry name" value="Chitin-bd_dom"/>
</dbReference>
<dbReference type="GO" id="GO:0008061">
    <property type="term" value="F:chitin binding"/>
    <property type="evidence" value="ECO:0007669"/>
    <property type="project" value="UniProtKB-KW"/>
</dbReference>
<name>A0A8K0K682_LADFU</name>
<protein>
    <recommendedName>
        <fullName evidence="8">Chitin-binding type-2 domain-containing protein</fullName>
    </recommendedName>
</protein>
<organism evidence="9 10">
    <name type="scientific">Ladona fulva</name>
    <name type="common">Scarce chaser dragonfly</name>
    <name type="synonym">Libellula fulva</name>
    <dbReference type="NCBI Taxonomy" id="123851"/>
    <lineage>
        <taxon>Eukaryota</taxon>
        <taxon>Metazoa</taxon>
        <taxon>Ecdysozoa</taxon>
        <taxon>Arthropoda</taxon>
        <taxon>Hexapoda</taxon>
        <taxon>Insecta</taxon>
        <taxon>Pterygota</taxon>
        <taxon>Palaeoptera</taxon>
        <taxon>Odonata</taxon>
        <taxon>Epiprocta</taxon>
        <taxon>Anisoptera</taxon>
        <taxon>Libelluloidea</taxon>
        <taxon>Libellulidae</taxon>
        <taxon>Ladona</taxon>
    </lineage>
</organism>
<feature type="domain" description="Chitin-binding type-2" evidence="8">
    <location>
        <begin position="687"/>
        <end position="746"/>
    </location>
</feature>
<keyword evidence="1" id="KW-0147">Chitin-binding</keyword>
<feature type="domain" description="Chitin-binding type-2" evidence="8">
    <location>
        <begin position="554"/>
        <end position="609"/>
    </location>
</feature>
<evidence type="ECO:0000256" key="7">
    <source>
        <dbReference type="SAM" id="SignalP"/>
    </source>
</evidence>
<keyword evidence="5" id="KW-0325">Glycoprotein</keyword>
<evidence type="ECO:0000256" key="6">
    <source>
        <dbReference type="SAM" id="MobiDB-lite"/>
    </source>
</evidence>
<feature type="chain" id="PRO_5035473920" description="Chitin-binding type-2 domain-containing protein" evidence="7">
    <location>
        <begin position="21"/>
        <end position="746"/>
    </location>
</feature>
<dbReference type="PANTHER" id="PTHR23301">
    <property type="entry name" value="CHITIN BINDING PERITROPHIN-A"/>
    <property type="match status" value="1"/>
</dbReference>
<dbReference type="Proteomes" id="UP000792457">
    <property type="component" value="Unassembled WGS sequence"/>
</dbReference>
<feature type="domain" description="Chitin-binding type-2" evidence="8">
    <location>
        <begin position="29"/>
        <end position="88"/>
    </location>
</feature>
<feature type="compositionally biased region" description="Acidic residues" evidence="6">
    <location>
        <begin position="423"/>
        <end position="438"/>
    </location>
</feature>
<keyword evidence="10" id="KW-1185">Reference proteome</keyword>
<evidence type="ECO:0000313" key="10">
    <source>
        <dbReference type="Proteomes" id="UP000792457"/>
    </source>
</evidence>
<evidence type="ECO:0000256" key="2">
    <source>
        <dbReference type="ARBA" id="ARBA00022729"/>
    </source>
</evidence>
<accession>A0A8K0K682</accession>
<evidence type="ECO:0000256" key="3">
    <source>
        <dbReference type="ARBA" id="ARBA00022737"/>
    </source>
</evidence>